<keyword evidence="2" id="KW-0472">Membrane</keyword>
<gene>
    <name evidence="4" type="ORF">GCM10007972_02330</name>
</gene>
<dbReference type="CDD" id="cd00118">
    <property type="entry name" value="LysM"/>
    <property type="match status" value="1"/>
</dbReference>
<feature type="region of interest" description="Disordered" evidence="1">
    <location>
        <begin position="344"/>
        <end position="363"/>
    </location>
</feature>
<evidence type="ECO:0000256" key="2">
    <source>
        <dbReference type="SAM" id="Phobius"/>
    </source>
</evidence>
<comment type="caution">
    <text evidence="4">The sequence shown here is derived from an EMBL/GenBank/DDBJ whole genome shotgun (WGS) entry which is preliminary data.</text>
</comment>
<evidence type="ECO:0000313" key="5">
    <source>
        <dbReference type="Proteomes" id="UP000602381"/>
    </source>
</evidence>
<feature type="compositionally biased region" description="Acidic residues" evidence="1">
    <location>
        <begin position="354"/>
        <end position="363"/>
    </location>
</feature>
<accession>A0ABQ2L6P7</accession>
<dbReference type="Proteomes" id="UP000602381">
    <property type="component" value="Unassembled WGS sequence"/>
</dbReference>
<dbReference type="Pfam" id="PF01476">
    <property type="entry name" value="LysM"/>
    <property type="match status" value="1"/>
</dbReference>
<dbReference type="InterPro" id="IPR052196">
    <property type="entry name" value="Bact_Kbp"/>
</dbReference>
<proteinExistence type="predicted"/>
<keyword evidence="2" id="KW-1133">Transmembrane helix</keyword>
<reference evidence="5" key="1">
    <citation type="journal article" date="2019" name="Int. J. Syst. Evol. Microbiol.">
        <title>The Global Catalogue of Microorganisms (GCM) 10K type strain sequencing project: providing services to taxonomists for standard genome sequencing and annotation.</title>
        <authorList>
            <consortium name="The Broad Institute Genomics Platform"/>
            <consortium name="The Broad Institute Genome Sequencing Center for Infectious Disease"/>
            <person name="Wu L."/>
            <person name="Ma J."/>
        </authorList>
    </citation>
    <scope>NUCLEOTIDE SEQUENCE [LARGE SCALE GENOMIC DNA]</scope>
    <source>
        <strain evidence="5">JCM 17843</strain>
    </source>
</reference>
<evidence type="ECO:0000313" key="4">
    <source>
        <dbReference type="EMBL" id="GGO05191.1"/>
    </source>
</evidence>
<protein>
    <submittedName>
        <fullName evidence="4">Peptidoglycan-binding protein LysM</fullName>
    </submittedName>
</protein>
<dbReference type="PROSITE" id="PS51782">
    <property type="entry name" value="LYSM"/>
    <property type="match status" value="1"/>
</dbReference>
<name>A0ABQ2L6P7_9PROT</name>
<keyword evidence="5" id="KW-1185">Reference proteome</keyword>
<dbReference type="RefSeq" id="WP_188873347.1">
    <property type="nucleotide sequence ID" value="NZ_BMOV01000001.1"/>
</dbReference>
<evidence type="ECO:0000256" key="1">
    <source>
        <dbReference type="SAM" id="MobiDB-lite"/>
    </source>
</evidence>
<dbReference type="InterPro" id="IPR018392">
    <property type="entry name" value="LysM"/>
</dbReference>
<dbReference type="PANTHER" id="PTHR34700:SF4">
    <property type="entry name" value="PHAGE-LIKE ELEMENT PBSX PROTEIN XKDP"/>
    <property type="match status" value="1"/>
</dbReference>
<feature type="domain" description="LysM" evidence="3">
    <location>
        <begin position="294"/>
        <end position="343"/>
    </location>
</feature>
<keyword evidence="2" id="KW-0812">Transmembrane</keyword>
<dbReference type="InterPro" id="IPR036779">
    <property type="entry name" value="LysM_dom_sf"/>
</dbReference>
<dbReference type="PANTHER" id="PTHR34700">
    <property type="entry name" value="POTASSIUM BINDING PROTEIN KBP"/>
    <property type="match status" value="1"/>
</dbReference>
<feature type="transmembrane region" description="Helical" evidence="2">
    <location>
        <begin position="20"/>
        <end position="40"/>
    </location>
</feature>
<dbReference type="Gene3D" id="3.10.350.10">
    <property type="entry name" value="LysM domain"/>
    <property type="match status" value="1"/>
</dbReference>
<evidence type="ECO:0000259" key="3">
    <source>
        <dbReference type="PROSITE" id="PS51782"/>
    </source>
</evidence>
<dbReference type="EMBL" id="BMOV01000001">
    <property type="protein sequence ID" value="GGO05191.1"/>
    <property type="molecule type" value="Genomic_DNA"/>
</dbReference>
<sequence length="363" mass="38889">MNRPKKSPDWQAEDGKSRRLWVPMLAMIIAVAVIVALAIYNLSGPKDDVTVAPDQANQQSAGESVSLAEAAPSFDVVRISRGGTGVLAGRAAPDSLVEVLVDGKVVADVRADRNGEWVMILEEPLETGTAEMSLRATLDGQQAVSSENVVVVAIPEPLVPERFAEREGEGVVAVLTSRSGEGGSRVMQKPGLAAPGEVGDSLAVDTIDFGANGQTVLSGRSLPRATIRIYLDNSFLVEVRSDDDGRWTAQSADAMVDGDHVLRVDQVLTEGEVQLRVEQPFTTGQALDPALAESRVVVQPGNTLWMIARKLYGRGTRFTMIFQENSEQIVDPDLIYPGQLFRFPDSEAGGAAEKDDETTPPTP</sequence>
<organism evidence="4 5">
    <name type="scientific">Iodidimonas muriae</name>
    <dbReference type="NCBI Taxonomy" id="261467"/>
    <lineage>
        <taxon>Bacteria</taxon>
        <taxon>Pseudomonadati</taxon>
        <taxon>Pseudomonadota</taxon>
        <taxon>Alphaproteobacteria</taxon>
        <taxon>Iodidimonadales</taxon>
        <taxon>Iodidimonadaceae</taxon>
        <taxon>Iodidimonas</taxon>
    </lineage>
</organism>